<comment type="pathway">
    <text evidence="1">Cell wall biogenesis; peptidoglycan biosynthesis.</text>
</comment>
<evidence type="ECO:0000256" key="2">
    <source>
        <dbReference type="ARBA" id="ARBA00022679"/>
    </source>
</evidence>
<keyword evidence="3" id="KW-0133">Cell shape</keyword>
<dbReference type="Gene3D" id="2.40.440.10">
    <property type="entry name" value="L,D-transpeptidase catalytic domain-like"/>
    <property type="match status" value="1"/>
</dbReference>
<dbReference type="Proteomes" id="UP000656881">
    <property type="component" value="Unassembled WGS sequence"/>
</dbReference>
<proteinExistence type="predicted"/>
<keyword evidence="10" id="KW-1185">Reference proteome</keyword>
<dbReference type="InterPro" id="IPR038063">
    <property type="entry name" value="Transpep_catalytic_dom"/>
</dbReference>
<gene>
    <name evidence="9" type="ORF">GCM10012286_57450</name>
</gene>
<name>A0ABQ2MJD2_9ACTN</name>
<evidence type="ECO:0000256" key="1">
    <source>
        <dbReference type="ARBA" id="ARBA00004752"/>
    </source>
</evidence>
<evidence type="ECO:0000313" key="9">
    <source>
        <dbReference type="EMBL" id="GGO52433.1"/>
    </source>
</evidence>
<keyword evidence="7" id="KW-1133">Transmembrane helix</keyword>
<feature type="compositionally biased region" description="Pro residues" evidence="6">
    <location>
        <begin position="13"/>
        <end position="25"/>
    </location>
</feature>
<dbReference type="RefSeq" id="WP_189176156.1">
    <property type="nucleotide sequence ID" value="NZ_BMNG01000013.1"/>
</dbReference>
<feature type="region of interest" description="Disordered" evidence="6">
    <location>
        <begin position="1"/>
        <end position="64"/>
    </location>
</feature>
<dbReference type="InterPro" id="IPR005490">
    <property type="entry name" value="LD_TPept_cat_dom"/>
</dbReference>
<feature type="compositionally biased region" description="Low complexity" evidence="6">
    <location>
        <begin position="97"/>
        <end position="109"/>
    </location>
</feature>
<evidence type="ECO:0000313" key="10">
    <source>
        <dbReference type="Proteomes" id="UP000656881"/>
    </source>
</evidence>
<evidence type="ECO:0000256" key="3">
    <source>
        <dbReference type="ARBA" id="ARBA00022960"/>
    </source>
</evidence>
<sequence>MPDERPPMRGAQPPLPGDQPPTPRPAEPDALSAALRGLADSGRAPAPGPGAQVRRRAVTRGRRRRATIAGGAAIATAALVFGLVTGLGDDSAPRPAQPAAPTESASTAPAVTVDLTRRTLTVRGRTLPLSSGTAAHPTKPGRMTVVAKHRTKRLTGGTAGLGDEYDVSLPWVVELRDTTGRTNYAVALTYNEQAPGKSDVTRGVLGLRTSDAKWLYTQVSSGSVVTIEGKAPGAAN</sequence>
<dbReference type="EMBL" id="BMNG01000013">
    <property type="protein sequence ID" value="GGO52433.1"/>
    <property type="molecule type" value="Genomic_DNA"/>
</dbReference>
<keyword evidence="5" id="KW-0961">Cell wall biogenesis/degradation</keyword>
<feature type="domain" description="L,D-TPase catalytic" evidence="8">
    <location>
        <begin position="110"/>
        <end position="227"/>
    </location>
</feature>
<dbReference type="CDD" id="cd16913">
    <property type="entry name" value="YkuD_like"/>
    <property type="match status" value="1"/>
</dbReference>
<dbReference type="SUPFAM" id="SSF141523">
    <property type="entry name" value="L,D-transpeptidase catalytic domain-like"/>
    <property type="match status" value="1"/>
</dbReference>
<keyword evidence="7" id="KW-0472">Membrane</keyword>
<keyword evidence="4" id="KW-0573">Peptidoglycan synthesis</keyword>
<feature type="region of interest" description="Disordered" evidence="6">
    <location>
        <begin position="90"/>
        <end position="109"/>
    </location>
</feature>
<keyword evidence="7" id="KW-0812">Transmembrane</keyword>
<evidence type="ECO:0000256" key="5">
    <source>
        <dbReference type="ARBA" id="ARBA00023316"/>
    </source>
</evidence>
<comment type="caution">
    <text evidence="9">The sequence shown here is derived from an EMBL/GenBank/DDBJ whole genome shotgun (WGS) entry which is preliminary data.</text>
</comment>
<protein>
    <recommendedName>
        <fullName evidence="8">L,D-TPase catalytic domain-containing protein</fullName>
    </recommendedName>
</protein>
<evidence type="ECO:0000259" key="8">
    <source>
        <dbReference type="Pfam" id="PF03734"/>
    </source>
</evidence>
<reference evidence="10" key="1">
    <citation type="journal article" date="2019" name="Int. J. Syst. Evol. Microbiol.">
        <title>The Global Catalogue of Microorganisms (GCM) 10K type strain sequencing project: providing services to taxonomists for standard genome sequencing and annotation.</title>
        <authorList>
            <consortium name="The Broad Institute Genomics Platform"/>
            <consortium name="The Broad Institute Genome Sequencing Center for Infectious Disease"/>
            <person name="Wu L."/>
            <person name="Ma J."/>
        </authorList>
    </citation>
    <scope>NUCLEOTIDE SEQUENCE [LARGE SCALE GENOMIC DNA]</scope>
    <source>
        <strain evidence="10">CGMCC 4.7349</strain>
    </source>
</reference>
<feature type="compositionally biased region" description="Basic residues" evidence="6">
    <location>
        <begin position="53"/>
        <end position="64"/>
    </location>
</feature>
<organism evidence="9 10">
    <name type="scientific">Streptomyces lasiicapitis</name>
    <dbReference type="NCBI Taxonomy" id="1923961"/>
    <lineage>
        <taxon>Bacteria</taxon>
        <taxon>Bacillati</taxon>
        <taxon>Actinomycetota</taxon>
        <taxon>Actinomycetes</taxon>
        <taxon>Kitasatosporales</taxon>
        <taxon>Streptomycetaceae</taxon>
        <taxon>Streptomyces</taxon>
    </lineage>
</organism>
<evidence type="ECO:0000256" key="7">
    <source>
        <dbReference type="SAM" id="Phobius"/>
    </source>
</evidence>
<evidence type="ECO:0000256" key="4">
    <source>
        <dbReference type="ARBA" id="ARBA00022984"/>
    </source>
</evidence>
<evidence type="ECO:0000256" key="6">
    <source>
        <dbReference type="SAM" id="MobiDB-lite"/>
    </source>
</evidence>
<dbReference type="Pfam" id="PF03734">
    <property type="entry name" value="YkuD"/>
    <property type="match status" value="1"/>
</dbReference>
<keyword evidence="2" id="KW-0808">Transferase</keyword>
<accession>A0ABQ2MJD2</accession>
<feature type="transmembrane region" description="Helical" evidence="7">
    <location>
        <begin position="66"/>
        <end position="88"/>
    </location>
</feature>